<dbReference type="CDD" id="cd00130">
    <property type="entry name" value="PAS"/>
    <property type="match status" value="1"/>
</dbReference>
<reference evidence="16 17" key="1">
    <citation type="submission" date="2017-07" db="EMBL/GenBank/DDBJ databases">
        <title>Leptospira spp. isolated from tropical soils.</title>
        <authorList>
            <person name="Thibeaux R."/>
            <person name="Iraola G."/>
            <person name="Ferres I."/>
            <person name="Bierque E."/>
            <person name="Girault D."/>
            <person name="Soupe-Gilbert M.-E."/>
            <person name="Picardeau M."/>
            <person name="Goarant C."/>
        </authorList>
    </citation>
    <scope>NUCLEOTIDE SEQUENCE [LARGE SCALE GENOMIC DNA]</scope>
    <source>
        <strain evidence="16 17">MCA1-C-A1</strain>
    </source>
</reference>
<dbReference type="InterPro" id="IPR003661">
    <property type="entry name" value="HisK_dim/P_dom"/>
</dbReference>
<dbReference type="SUPFAM" id="SSF55781">
    <property type="entry name" value="GAF domain-like"/>
    <property type="match status" value="1"/>
</dbReference>
<evidence type="ECO:0000256" key="2">
    <source>
        <dbReference type="ARBA" id="ARBA00004370"/>
    </source>
</evidence>
<dbReference type="AlphaFoldDB" id="A0A2M9XEG8"/>
<evidence type="ECO:0000256" key="8">
    <source>
        <dbReference type="ARBA" id="ARBA00022777"/>
    </source>
</evidence>
<evidence type="ECO:0000259" key="13">
    <source>
        <dbReference type="PROSITE" id="PS50109"/>
    </source>
</evidence>
<keyword evidence="9" id="KW-0067">ATP-binding</keyword>
<dbReference type="Pfam" id="PF13426">
    <property type="entry name" value="PAS_9"/>
    <property type="match status" value="1"/>
</dbReference>
<keyword evidence="5" id="KW-0808">Transferase</keyword>
<evidence type="ECO:0000256" key="6">
    <source>
        <dbReference type="ARBA" id="ARBA00022692"/>
    </source>
</evidence>
<dbReference type="SMART" id="SM00086">
    <property type="entry name" value="PAC"/>
    <property type="match status" value="1"/>
</dbReference>
<feature type="domain" description="PAS" evidence="14">
    <location>
        <begin position="11"/>
        <end position="86"/>
    </location>
</feature>
<dbReference type="InterPro" id="IPR004358">
    <property type="entry name" value="Sig_transdc_His_kin-like_C"/>
</dbReference>
<keyword evidence="6" id="KW-0812">Transmembrane</keyword>
<dbReference type="InterPro" id="IPR035965">
    <property type="entry name" value="PAS-like_dom_sf"/>
</dbReference>
<feature type="domain" description="Histidine kinase" evidence="13">
    <location>
        <begin position="348"/>
        <end position="565"/>
    </location>
</feature>
<evidence type="ECO:0000313" key="17">
    <source>
        <dbReference type="Proteomes" id="UP000232196"/>
    </source>
</evidence>
<keyword evidence="4" id="KW-0597">Phosphoprotein</keyword>
<dbReference type="Gene3D" id="3.30.565.10">
    <property type="entry name" value="Histidine kinase-like ATPase, C-terminal domain"/>
    <property type="match status" value="1"/>
</dbReference>
<evidence type="ECO:0000256" key="7">
    <source>
        <dbReference type="ARBA" id="ARBA00022741"/>
    </source>
</evidence>
<dbReference type="InterPro" id="IPR000700">
    <property type="entry name" value="PAS-assoc_C"/>
</dbReference>
<dbReference type="Pfam" id="PF00512">
    <property type="entry name" value="HisKA"/>
    <property type="match status" value="1"/>
</dbReference>
<evidence type="ECO:0000256" key="5">
    <source>
        <dbReference type="ARBA" id="ARBA00022679"/>
    </source>
</evidence>
<evidence type="ECO:0000313" key="16">
    <source>
        <dbReference type="EMBL" id="PJZ26077.1"/>
    </source>
</evidence>
<dbReference type="GO" id="GO:0005524">
    <property type="term" value="F:ATP binding"/>
    <property type="evidence" value="ECO:0007669"/>
    <property type="project" value="UniProtKB-KW"/>
</dbReference>
<evidence type="ECO:0000256" key="4">
    <source>
        <dbReference type="ARBA" id="ARBA00022553"/>
    </source>
</evidence>
<gene>
    <name evidence="16" type="ORF">CH357_06130</name>
</gene>
<dbReference type="Gene3D" id="3.30.450.20">
    <property type="entry name" value="PAS domain"/>
    <property type="match status" value="1"/>
</dbReference>
<dbReference type="PANTHER" id="PTHR43711:SF31">
    <property type="entry name" value="HISTIDINE KINASE"/>
    <property type="match status" value="1"/>
</dbReference>
<dbReference type="FunFam" id="3.30.565.10:FF:000037">
    <property type="entry name" value="Hybrid sensor histidine kinase/response regulator"/>
    <property type="match status" value="1"/>
</dbReference>
<keyword evidence="17" id="KW-1185">Reference proteome</keyword>
<keyword evidence="10" id="KW-1133">Transmembrane helix</keyword>
<dbReference type="Pfam" id="PF02518">
    <property type="entry name" value="HATPase_c"/>
    <property type="match status" value="1"/>
</dbReference>
<dbReference type="CDD" id="cd00082">
    <property type="entry name" value="HisKA"/>
    <property type="match status" value="1"/>
</dbReference>
<comment type="catalytic activity">
    <reaction evidence="1">
        <text>ATP + protein L-histidine = ADP + protein N-phospho-L-histidine.</text>
        <dbReference type="EC" id="2.7.13.3"/>
    </reaction>
</comment>
<evidence type="ECO:0000256" key="1">
    <source>
        <dbReference type="ARBA" id="ARBA00000085"/>
    </source>
</evidence>
<dbReference type="InterPro" id="IPR050736">
    <property type="entry name" value="Sensor_HK_Regulatory"/>
</dbReference>
<name>A0A2M9XEG8_9LEPT</name>
<dbReference type="EMBL" id="NPDN01000003">
    <property type="protein sequence ID" value="PJZ26077.1"/>
    <property type="molecule type" value="Genomic_DNA"/>
</dbReference>
<dbReference type="InterPro" id="IPR001610">
    <property type="entry name" value="PAC"/>
</dbReference>
<dbReference type="PRINTS" id="PR00344">
    <property type="entry name" value="BCTRLSENSOR"/>
</dbReference>
<accession>A0A2M9XEG8</accession>
<evidence type="ECO:0000259" key="15">
    <source>
        <dbReference type="PROSITE" id="PS50113"/>
    </source>
</evidence>
<dbReference type="InterPro" id="IPR036097">
    <property type="entry name" value="HisK_dim/P_sf"/>
</dbReference>
<comment type="caution">
    <text evidence="16">The sequence shown here is derived from an EMBL/GenBank/DDBJ whole genome shotgun (WGS) entry which is preliminary data.</text>
</comment>
<dbReference type="RefSeq" id="WP_100705874.1">
    <property type="nucleotide sequence ID" value="NZ_NPDL01000003.1"/>
</dbReference>
<keyword evidence="7" id="KW-0547">Nucleotide-binding</keyword>
<dbReference type="FunFam" id="1.10.287.130:FF:000004">
    <property type="entry name" value="Ethylene receptor 1"/>
    <property type="match status" value="1"/>
</dbReference>
<sequence>MVAEDLQFDTETGLFQIIVSQTSDAILVTDAVLNESGPSIVFVNPAFCELTGYRSEELIGGSPKILFGKETDRRILQNLKNCLLRGDSYSSSTINYKKDGTKYHSEWKVSPVKDQDGNITNLLSIQRDISEKIVREELTAKRLRSEMGLTAASQILLNTTHESFTIERAIEHFLVLVEAERIYLYKKTANPDVLALQAEIKSPYSSATLAETHPEISLSTKFARWKPYLLRNDIIQFRTSDLLDSEKPFYQGRRTDTIFLFPIRMSGDWFGFLGMEFFQHELDPEEQFTFRTFADLLGFYLERMSILEELKIHKENLEETVVKRTKELSVQKEKAEAASTAKSDFLANMSHELRTPLNAIIGLSKLIKIQDESSNDKRYLDLIHKSGLHLLGLINDILELSKLNAGKSSFYFSEMDLRKELEQVVEFLEPELIRKHIHLVWDDPDNIISTIWGDPKRIRQIFLNLVGNAVKFTAEQGSIYLSIKRERKDWVIEITDTGIGIPDSELKKIFDAFYQVRNSKSKDTEGTGLGLSIVQKLVEAHGGSIRVKSQQGIGTTFYLNLPVLEQTPKQSKSRKNFAGGYPDKLKNFCFIQLELSDPKNAELLTHFFKKQNQPLLLNELSKGRKIVLFQDSNSPLEERISEIWKTVLILPEESQDFEKKYSMENFDFVLSQPISLDELKLVLEELADEIND</sequence>
<comment type="subcellular location">
    <subcellularLocation>
        <location evidence="2">Membrane</location>
    </subcellularLocation>
</comment>
<dbReference type="NCBIfam" id="TIGR00229">
    <property type="entry name" value="sensory_box"/>
    <property type="match status" value="1"/>
</dbReference>
<evidence type="ECO:0000259" key="14">
    <source>
        <dbReference type="PROSITE" id="PS50112"/>
    </source>
</evidence>
<evidence type="ECO:0000256" key="10">
    <source>
        <dbReference type="ARBA" id="ARBA00022989"/>
    </source>
</evidence>
<keyword evidence="12" id="KW-0472">Membrane</keyword>
<dbReference type="SUPFAM" id="SSF47384">
    <property type="entry name" value="Homodimeric domain of signal transducing histidine kinase"/>
    <property type="match status" value="1"/>
</dbReference>
<proteinExistence type="predicted"/>
<dbReference type="InterPro" id="IPR003594">
    <property type="entry name" value="HATPase_dom"/>
</dbReference>
<evidence type="ECO:0000256" key="3">
    <source>
        <dbReference type="ARBA" id="ARBA00012438"/>
    </source>
</evidence>
<dbReference type="OrthoDB" id="340764at2"/>
<dbReference type="InterPro" id="IPR036890">
    <property type="entry name" value="HATPase_C_sf"/>
</dbReference>
<dbReference type="PROSITE" id="PS50112">
    <property type="entry name" value="PAS"/>
    <property type="match status" value="1"/>
</dbReference>
<dbReference type="CDD" id="cd16922">
    <property type="entry name" value="HATPase_EvgS-ArcB-TorS-like"/>
    <property type="match status" value="1"/>
</dbReference>
<dbReference type="SUPFAM" id="SSF55874">
    <property type="entry name" value="ATPase domain of HSP90 chaperone/DNA topoisomerase II/histidine kinase"/>
    <property type="match status" value="1"/>
</dbReference>
<dbReference type="PROSITE" id="PS50109">
    <property type="entry name" value="HIS_KIN"/>
    <property type="match status" value="1"/>
</dbReference>
<evidence type="ECO:0000256" key="12">
    <source>
        <dbReference type="ARBA" id="ARBA00023136"/>
    </source>
</evidence>
<dbReference type="SMART" id="SM00091">
    <property type="entry name" value="PAS"/>
    <property type="match status" value="1"/>
</dbReference>
<dbReference type="SUPFAM" id="SSF55785">
    <property type="entry name" value="PYP-like sensor domain (PAS domain)"/>
    <property type="match status" value="1"/>
</dbReference>
<dbReference type="PROSITE" id="PS50113">
    <property type="entry name" value="PAC"/>
    <property type="match status" value="1"/>
</dbReference>
<dbReference type="GO" id="GO:0016020">
    <property type="term" value="C:membrane"/>
    <property type="evidence" value="ECO:0007669"/>
    <property type="project" value="UniProtKB-SubCell"/>
</dbReference>
<dbReference type="PANTHER" id="PTHR43711">
    <property type="entry name" value="TWO-COMPONENT HISTIDINE KINASE"/>
    <property type="match status" value="1"/>
</dbReference>
<organism evidence="16 17">
    <name type="scientific">Leptospira hartskeerlii</name>
    <dbReference type="NCBI Taxonomy" id="2023177"/>
    <lineage>
        <taxon>Bacteria</taxon>
        <taxon>Pseudomonadati</taxon>
        <taxon>Spirochaetota</taxon>
        <taxon>Spirochaetia</taxon>
        <taxon>Leptospirales</taxon>
        <taxon>Leptospiraceae</taxon>
        <taxon>Leptospira</taxon>
    </lineage>
</organism>
<dbReference type="GO" id="GO:0000155">
    <property type="term" value="F:phosphorelay sensor kinase activity"/>
    <property type="evidence" value="ECO:0007669"/>
    <property type="project" value="InterPro"/>
</dbReference>
<protein>
    <recommendedName>
        <fullName evidence="3">histidine kinase</fullName>
        <ecNumber evidence="3">2.7.13.3</ecNumber>
    </recommendedName>
</protein>
<dbReference type="SMART" id="SM00388">
    <property type="entry name" value="HisKA"/>
    <property type="match status" value="1"/>
</dbReference>
<dbReference type="SMART" id="SM00387">
    <property type="entry name" value="HATPase_c"/>
    <property type="match status" value="1"/>
</dbReference>
<keyword evidence="11" id="KW-0902">Two-component regulatory system</keyword>
<feature type="domain" description="PAC" evidence="15">
    <location>
        <begin position="87"/>
        <end position="141"/>
    </location>
</feature>
<evidence type="ECO:0000256" key="11">
    <source>
        <dbReference type="ARBA" id="ARBA00023012"/>
    </source>
</evidence>
<dbReference type="InterPro" id="IPR000014">
    <property type="entry name" value="PAS"/>
</dbReference>
<dbReference type="Proteomes" id="UP000232196">
    <property type="component" value="Unassembled WGS sequence"/>
</dbReference>
<dbReference type="EC" id="2.7.13.3" evidence="3"/>
<keyword evidence="8 16" id="KW-0418">Kinase</keyword>
<dbReference type="InterPro" id="IPR005467">
    <property type="entry name" value="His_kinase_dom"/>
</dbReference>
<dbReference type="Gene3D" id="1.10.287.130">
    <property type="match status" value="1"/>
</dbReference>
<evidence type="ECO:0000256" key="9">
    <source>
        <dbReference type="ARBA" id="ARBA00022840"/>
    </source>
</evidence>